<evidence type="ECO:0000313" key="2">
    <source>
        <dbReference type="Proteomes" id="UP001215280"/>
    </source>
</evidence>
<evidence type="ECO:0000313" key="1">
    <source>
        <dbReference type="EMBL" id="KAJ7758563.1"/>
    </source>
</evidence>
<reference evidence="1" key="1">
    <citation type="submission" date="2023-03" db="EMBL/GenBank/DDBJ databases">
        <title>Massive genome expansion in bonnet fungi (Mycena s.s.) driven by repeated elements and novel gene families across ecological guilds.</title>
        <authorList>
            <consortium name="Lawrence Berkeley National Laboratory"/>
            <person name="Harder C.B."/>
            <person name="Miyauchi S."/>
            <person name="Viragh M."/>
            <person name="Kuo A."/>
            <person name="Thoen E."/>
            <person name="Andreopoulos B."/>
            <person name="Lu D."/>
            <person name="Skrede I."/>
            <person name="Drula E."/>
            <person name="Henrissat B."/>
            <person name="Morin E."/>
            <person name="Kohler A."/>
            <person name="Barry K."/>
            <person name="LaButti K."/>
            <person name="Morin E."/>
            <person name="Salamov A."/>
            <person name="Lipzen A."/>
            <person name="Mereny Z."/>
            <person name="Hegedus B."/>
            <person name="Baldrian P."/>
            <person name="Stursova M."/>
            <person name="Weitz H."/>
            <person name="Taylor A."/>
            <person name="Grigoriev I.V."/>
            <person name="Nagy L.G."/>
            <person name="Martin F."/>
            <person name="Kauserud H."/>
        </authorList>
    </citation>
    <scope>NUCLEOTIDE SEQUENCE</scope>
    <source>
        <strain evidence="1">CBHHK188m</strain>
    </source>
</reference>
<keyword evidence="2" id="KW-1185">Reference proteome</keyword>
<dbReference type="EMBL" id="JARJLG010000055">
    <property type="protein sequence ID" value="KAJ7758563.1"/>
    <property type="molecule type" value="Genomic_DNA"/>
</dbReference>
<sequence length="554" mass="62153">MQSSAFPIPEPTPEFLRLESSIRALSTAIHEIQGQCEFRPPDADEACPDDSAVVFSQLATLLTTGSPVGRQRVVVTGGSSHRGFFVNAAETVVGDDQAIFAEPAAVQLKIVTPTQKTLKQLADDKRPLSHITLTEHAGDVLQALRLVNQDIYAPEREQRRTLECFIARRCHSEINRRVQSAVGLLNPPLHDVLGTWELHSSDRIREEWLVIPYPLILLESLSIPHRPTSRCPARSEFLFNRHTFGLWKRLFVSLLKVVFTTVTGFNPGQTESAADVVLALHFLRLFLSFGPARQILEMPSLGPVLWANLLPQNQLEYDDRQENSPIQIILRAWTAVVAYDAAISFLTFQQGTVSSILRCSLPTVHIINVPARTTTARSMDSIPGIMRSKVIPALNLSRHYAGVVEALISQHLSITEFPGEVHSEATMMGIAYAFSHGKYAKDDFAPEKSTLGAFHDAFEGHSNTIGNTEERSCQICYWLSEELLLSNGYFTLHAKHAKTVPWSPPRFGIPLLVLRNLELELVELLVDSTYRWLEQRTRWPREFQKLPKLIQPII</sequence>
<proteinExistence type="predicted"/>
<gene>
    <name evidence="1" type="ORF">DFH07DRAFT_1024613</name>
</gene>
<dbReference type="AlphaFoldDB" id="A0AAD7NFH2"/>
<protein>
    <submittedName>
        <fullName evidence="1">Uncharacterized protein</fullName>
    </submittedName>
</protein>
<dbReference type="Proteomes" id="UP001215280">
    <property type="component" value="Unassembled WGS sequence"/>
</dbReference>
<name>A0AAD7NFH2_9AGAR</name>
<comment type="caution">
    <text evidence="1">The sequence shown here is derived from an EMBL/GenBank/DDBJ whole genome shotgun (WGS) entry which is preliminary data.</text>
</comment>
<accession>A0AAD7NFH2</accession>
<organism evidence="1 2">
    <name type="scientific">Mycena maculata</name>
    <dbReference type="NCBI Taxonomy" id="230809"/>
    <lineage>
        <taxon>Eukaryota</taxon>
        <taxon>Fungi</taxon>
        <taxon>Dikarya</taxon>
        <taxon>Basidiomycota</taxon>
        <taxon>Agaricomycotina</taxon>
        <taxon>Agaricomycetes</taxon>
        <taxon>Agaricomycetidae</taxon>
        <taxon>Agaricales</taxon>
        <taxon>Marasmiineae</taxon>
        <taxon>Mycenaceae</taxon>
        <taxon>Mycena</taxon>
    </lineage>
</organism>